<comment type="catalytic activity">
    <reaction evidence="3">
        <text>DNA(n) + a 2'-deoxyribonucleoside 5'-triphosphate = DNA(n+1) + diphosphate</text>
        <dbReference type="Rhea" id="RHEA:22508"/>
        <dbReference type="Rhea" id="RHEA-COMP:17339"/>
        <dbReference type="Rhea" id="RHEA-COMP:17340"/>
        <dbReference type="ChEBI" id="CHEBI:33019"/>
        <dbReference type="ChEBI" id="CHEBI:61560"/>
        <dbReference type="ChEBI" id="CHEBI:173112"/>
        <dbReference type="EC" id="2.7.7.7"/>
    </reaction>
</comment>
<organism evidence="5 6">
    <name type="scientific">Curtobacterium oceanosedimentum</name>
    <dbReference type="NCBI Taxonomy" id="465820"/>
    <lineage>
        <taxon>Bacteria</taxon>
        <taxon>Bacillati</taxon>
        <taxon>Actinomycetota</taxon>
        <taxon>Actinomycetes</taxon>
        <taxon>Micrococcales</taxon>
        <taxon>Microbacteriaceae</taxon>
        <taxon>Curtobacterium</taxon>
    </lineage>
</organism>
<dbReference type="GO" id="GO:0009432">
    <property type="term" value="P:SOS response"/>
    <property type="evidence" value="ECO:0007669"/>
    <property type="project" value="TreeGrafter"/>
</dbReference>
<dbReference type="Pfam" id="PF00817">
    <property type="entry name" value="IMS"/>
    <property type="match status" value="1"/>
</dbReference>
<dbReference type="GO" id="GO:0005829">
    <property type="term" value="C:cytosol"/>
    <property type="evidence" value="ECO:0007669"/>
    <property type="project" value="TreeGrafter"/>
</dbReference>
<accession>A0A147DLF9</accession>
<dbReference type="InterPro" id="IPR043502">
    <property type="entry name" value="DNA/RNA_pol_sf"/>
</dbReference>
<dbReference type="PANTHER" id="PTHR11076:SF33">
    <property type="entry name" value="DNA POLYMERASE KAPPA"/>
    <property type="match status" value="1"/>
</dbReference>
<dbReference type="Proteomes" id="UP000072763">
    <property type="component" value="Unassembled WGS sequence"/>
</dbReference>
<gene>
    <name evidence="5" type="ORF">NS359_16290</name>
</gene>
<evidence type="ECO:0000256" key="3">
    <source>
        <dbReference type="ARBA" id="ARBA00049244"/>
    </source>
</evidence>
<name>A0A147DLF9_9MICO</name>
<dbReference type="GO" id="GO:0042276">
    <property type="term" value="P:error-prone translesion synthesis"/>
    <property type="evidence" value="ECO:0007669"/>
    <property type="project" value="TreeGrafter"/>
</dbReference>
<dbReference type="AlphaFoldDB" id="A0A147DLF9"/>
<evidence type="ECO:0000259" key="4">
    <source>
        <dbReference type="PROSITE" id="PS50173"/>
    </source>
</evidence>
<dbReference type="Gene3D" id="3.40.1170.60">
    <property type="match status" value="1"/>
</dbReference>
<dbReference type="EMBL" id="LDRC01000188">
    <property type="protein sequence ID" value="KTR41091.1"/>
    <property type="molecule type" value="Genomic_DNA"/>
</dbReference>
<comment type="similarity">
    <text evidence="1">Belongs to the DNA polymerase type-Y family.</text>
</comment>
<dbReference type="SUPFAM" id="SSF56672">
    <property type="entry name" value="DNA/RNA polymerases"/>
    <property type="match status" value="1"/>
</dbReference>
<dbReference type="InterPro" id="IPR001126">
    <property type="entry name" value="UmuC"/>
</dbReference>
<comment type="caution">
    <text evidence="5">The sequence shown here is derived from an EMBL/GenBank/DDBJ whole genome shotgun (WGS) entry which is preliminary data.</text>
</comment>
<dbReference type="Gene3D" id="3.30.70.270">
    <property type="match status" value="1"/>
</dbReference>
<evidence type="ECO:0000256" key="1">
    <source>
        <dbReference type="ARBA" id="ARBA00010945"/>
    </source>
</evidence>
<dbReference type="GO" id="GO:0003887">
    <property type="term" value="F:DNA-directed DNA polymerase activity"/>
    <property type="evidence" value="ECO:0007669"/>
    <property type="project" value="UniProtKB-EC"/>
</dbReference>
<dbReference type="GO" id="GO:0006281">
    <property type="term" value="P:DNA repair"/>
    <property type="evidence" value="ECO:0007669"/>
    <property type="project" value="InterPro"/>
</dbReference>
<proteinExistence type="inferred from homology"/>
<feature type="domain" description="UmuC" evidence="4">
    <location>
        <begin position="23"/>
        <end position="107"/>
    </location>
</feature>
<dbReference type="PATRIC" id="fig|465820.4.peg.874"/>
<feature type="non-terminal residue" evidence="5">
    <location>
        <position position="107"/>
    </location>
</feature>
<dbReference type="PROSITE" id="PS50173">
    <property type="entry name" value="UMUC"/>
    <property type="match status" value="1"/>
</dbReference>
<dbReference type="InterPro" id="IPR043128">
    <property type="entry name" value="Rev_trsase/Diguanyl_cyclase"/>
</dbReference>
<comment type="function">
    <text evidence="2">Poorly processive, error-prone DNA polymerase involved in untargeted mutagenesis. Copies undamaged DNA at stalled replication forks, which arise in vivo from mismatched or misaligned primer ends. These misaligned primers can be extended by PolIV. Exhibits no 3'-5' exonuclease (proofreading) activity. May be involved in translesional synthesis, in conjunction with the beta clamp from PolIII.</text>
</comment>
<sequence>MSKQDGRNRLVSAQPVDDVTATVLHVDMDAFFASVELLDRPDLRGLPVIVGHDSDRSVVTAATYEARRYGLTSAMPLAVAKRRCPPAVIVEPHFETFAANSAAVIRV</sequence>
<dbReference type="PANTHER" id="PTHR11076">
    <property type="entry name" value="DNA REPAIR POLYMERASE UMUC / TRANSFERASE FAMILY MEMBER"/>
    <property type="match status" value="1"/>
</dbReference>
<protein>
    <submittedName>
        <fullName evidence="5">DNA polymerase IV</fullName>
    </submittedName>
</protein>
<reference evidence="5 6" key="1">
    <citation type="journal article" date="2016" name="Front. Microbiol.">
        <title>Genomic Resource of Rice Seed Associated Bacteria.</title>
        <authorList>
            <person name="Midha S."/>
            <person name="Bansal K."/>
            <person name="Sharma S."/>
            <person name="Kumar N."/>
            <person name="Patil P.P."/>
            <person name="Chaudhry V."/>
            <person name="Patil P.B."/>
        </authorList>
    </citation>
    <scope>NUCLEOTIDE SEQUENCE [LARGE SCALE GENOMIC DNA]</scope>
    <source>
        <strain evidence="5 6">NS359</strain>
    </source>
</reference>
<dbReference type="InterPro" id="IPR050116">
    <property type="entry name" value="DNA_polymerase-Y"/>
</dbReference>
<evidence type="ECO:0000256" key="2">
    <source>
        <dbReference type="ARBA" id="ARBA00025589"/>
    </source>
</evidence>
<evidence type="ECO:0000313" key="6">
    <source>
        <dbReference type="Proteomes" id="UP000072763"/>
    </source>
</evidence>
<evidence type="ECO:0000313" key="5">
    <source>
        <dbReference type="EMBL" id="KTR41091.1"/>
    </source>
</evidence>